<feature type="region of interest" description="Disordered" evidence="1">
    <location>
        <begin position="98"/>
        <end position="130"/>
    </location>
</feature>
<keyword evidence="4" id="KW-1185">Reference proteome</keyword>
<evidence type="ECO:0000313" key="3">
    <source>
        <dbReference type="EMBL" id="MBO1324728.1"/>
    </source>
</evidence>
<evidence type="ECO:0000256" key="2">
    <source>
        <dbReference type="SAM" id="SignalP"/>
    </source>
</evidence>
<name>A0A939KLY8_9PROT</name>
<reference evidence="3" key="1">
    <citation type="submission" date="2021-03" db="EMBL/GenBank/DDBJ databases">
        <title>The complete genome sequence of Acetobacter sp. TBRC 12339.</title>
        <authorList>
            <person name="Charoenyingcharoen P."/>
            <person name="Yukphan P."/>
        </authorList>
    </citation>
    <scope>NUCLEOTIDE SEQUENCE</scope>
    <source>
        <strain evidence="3">TBRC 12339</strain>
    </source>
</reference>
<dbReference type="EMBL" id="JAFVMH010000002">
    <property type="protein sequence ID" value="MBO1324728.1"/>
    <property type="molecule type" value="Genomic_DNA"/>
</dbReference>
<proteinExistence type="predicted"/>
<protein>
    <submittedName>
        <fullName evidence="3">Uncharacterized protein</fullName>
    </submittedName>
</protein>
<comment type="caution">
    <text evidence="3">The sequence shown here is derived from an EMBL/GenBank/DDBJ whole genome shotgun (WGS) entry which is preliminary data.</text>
</comment>
<dbReference type="Proteomes" id="UP000664073">
    <property type="component" value="Unassembled WGS sequence"/>
</dbReference>
<feature type="signal peptide" evidence="2">
    <location>
        <begin position="1"/>
        <end position="26"/>
    </location>
</feature>
<evidence type="ECO:0000313" key="4">
    <source>
        <dbReference type="Proteomes" id="UP000664073"/>
    </source>
</evidence>
<dbReference type="RefSeq" id="WP_207845394.1">
    <property type="nucleotide sequence ID" value="NZ_JAFVMH010000002.1"/>
</dbReference>
<evidence type="ECO:0000256" key="1">
    <source>
        <dbReference type="SAM" id="MobiDB-lite"/>
    </source>
</evidence>
<dbReference type="Gene3D" id="1.20.120.20">
    <property type="entry name" value="Apolipoprotein"/>
    <property type="match status" value="1"/>
</dbReference>
<feature type="chain" id="PRO_5036797926" evidence="2">
    <location>
        <begin position="27"/>
        <end position="130"/>
    </location>
</feature>
<gene>
    <name evidence="3" type="ORF">J2D77_06125</name>
</gene>
<keyword evidence="2" id="KW-0732">Signal</keyword>
<sequence length="130" mass="13674">MRFVQRIAALVLPVAVLAGAATVAHADPCLSIGSCAQEGVSNQIGATRNAISRDGEQLTSGATNMRRNLKNGVSSRIDGARDSATNRVSNAENSVTNRVNTAANAPKNAVKKERNRLSSDVQDATTLPRF</sequence>
<accession>A0A939KLY8</accession>
<dbReference type="AlphaFoldDB" id="A0A939KLY8"/>
<organism evidence="3 4">
    <name type="scientific">Acetobacter garciniae</name>
    <dbReference type="NCBI Taxonomy" id="2817435"/>
    <lineage>
        <taxon>Bacteria</taxon>
        <taxon>Pseudomonadati</taxon>
        <taxon>Pseudomonadota</taxon>
        <taxon>Alphaproteobacteria</taxon>
        <taxon>Acetobacterales</taxon>
        <taxon>Acetobacteraceae</taxon>
        <taxon>Acetobacter</taxon>
    </lineage>
</organism>
<feature type="compositionally biased region" description="Polar residues" evidence="1">
    <location>
        <begin position="118"/>
        <end position="130"/>
    </location>
</feature>